<dbReference type="EMBL" id="KV582113">
    <property type="protein sequence ID" value="OPL33634.1"/>
    <property type="molecule type" value="Genomic_DNA"/>
</dbReference>
<name>A0A3L5TVV2_MYTGA</name>
<dbReference type="InterPro" id="IPR027417">
    <property type="entry name" value="P-loop_NTPase"/>
</dbReference>
<dbReference type="AlphaFoldDB" id="A0A3L5TVV2"/>
<organism evidence="6 7">
    <name type="scientific">Mytilus galloprovincialis</name>
    <name type="common">Mediterranean mussel</name>
    <dbReference type="NCBI Taxonomy" id="29158"/>
    <lineage>
        <taxon>Eukaryota</taxon>
        <taxon>Metazoa</taxon>
        <taxon>Spiralia</taxon>
        <taxon>Lophotrochozoa</taxon>
        <taxon>Mollusca</taxon>
        <taxon>Bivalvia</taxon>
        <taxon>Autobranchia</taxon>
        <taxon>Pteriomorphia</taxon>
        <taxon>Mytilida</taxon>
        <taxon>Mytiloidea</taxon>
        <taxon>Mytilidae</taxon>
        <taxon>Mytilinae</taxon>
        <taxon>Mytilus</taxon>
    </lineage>
</organism>
<dbReference type="FunFam" id="3.40.50.300:FF:000366">
    <property type="entry name" value="GTPase, IMAP family member 2"/>
    <property type="match status" value="1"/>
</dbReference>
<feature type="region of interest" description="Disordered" evidence="4">
    <location>
        <begin position="1"/>
        <end position="78"/>
    </location>
</feature>
<dbReference type="GO" id="GO:0005525">
    <property type="term" value="F:GTP binding"/>
    <property type="evidence" value="ECO:0007669"/>
    <property type="project" value="UniProtKB-KW"/>
</dbReference>
<sequence length="555" mass="64520">CIDASWRPLPPVTNPLEQLEQRQEVRSKNKNKSGWRPLPPVTNPFEQLDQRKEARSKNKNESGYITPEWSCEEDDEGYSKTVDIDDVTDVEDPYYEDVDKDIPDKSYKLQSADNYKVLPETNPGLKLPTIQFTEPVESSESLISQMNNGFKNEIRIVLIGKTGAGKSTTGNILLGKKYFAAATSPFSVTKQCCRGESKHHERKIVVVDTPGLFDTELSPEEIQKEIIRCINMSVPGPHIFLILLKVGRLTPEEISTLDQLFDIFGENMCRFCMIVFTRVEDLEREGSTIDKYIGEGGPVLSKYIRKCHGRYFALMNPQSEEDPFKQSTKLFQEINKVLSQNKNAFFTNTFYRDAKDSLNTSLKLTFNNQENTNRKKLIEIETDCDRKINEKRSQRHQLSDELSYQNVVKMQLKSKREAIQELDDDDTLSDELVKLDLENDECYIRMSMIEKEKADTESEYAEFKTEKKFLLEARTNEFHNELLKAATMVIQEQTKLLEPHFIKILKKQQEIRDFKTWVESGAHFSDKQIRKYYTDKEKGLQKQKEEMEKKVRKER</sequence>
<keyword evidence="7" id="KW-1185">Reference proteome</keyword>
<evidence type="ECO:0000256" key="2">
    <source>
        <dbReference type="ARBA" id="ARBA00022741"/>
    </source>
</evidence>
<evidence type="ECO:0000256" key="1">
    <source>
        <dbReference type="ARBA" id="ARBA00008535"/>
    </source>
</evidence>
<feature type="domain" description="AIG1-type G" evidence="5">
    <location>
        <begin position="151"/>
        <end position="355"/>
    </location>
</feature>
<dbReference type="SMR" id="A0A3L5TVV2"/>
<dbReference type="Gene3D" id="3.40.50.300">
    <property type="entry name" value="P-loop containing nucleotide triphosphate hydrolases"/>
    <property type="match status" value="1"/>
</dbReference>
<dbReference type="InterPro" id="IPR045058">
    <property type="entry name" value="GIMA/IAN/Toc"/>
</dbReference>
<dbReference type="PROSITE" id="PS51720">
    <property type="entry name" value="G_AIG1"/>
    <property type="match status" value="1"/>
</dbReference>
<reference evidence="6 7" key="1">
    <citation type="journal article" date="2016" name="PLoS ONE">
        <title>A First Insight into the Genome of the Filter-Feeder Mussel Mytilus galloprovincialis.</title>
        <authorList>
            <person name="Murgarella M."/>
            <person name="Puiu D."/>
            <person name="Novoa B."/>
            <person name="Figueras A."/>
            <person name="Posada D."/>
            <person name="Canchaya C."/>
        </authorList>
    </citation>
    <scope>NUCLEOTIDE SEQUENCE [LARGE SCALE GENOMIC DNA]</scope>
    <source>
        <tissue evidence="6">Muscle</tissue>
    </source>
</reference>
<dbReference type="PANTHER" id="PTHR10903">
    <property type="entry name" value="GTPASE, IMAP FAMILY MEMBER-RELATED"/>
    <property type="match status" value="1"/>
</dbReference>
<dbReference type="PANTHER" id="PTHR10903:SF170">
    <property type="entry name" value="GTPASE IMAP FAMILY MEMBER 7"/>
    <property type="match status" value="1"/>
</dbReference>
<dbReference type="Proteomes" id="UP000266721">
    <property type="component" value="Unassembled WGS sequence"/>
</dbReference>
<protein>
    <recommendedName>
        <fullName evidence="5">AIG1-type G domain-containing protein</fullName>
    </recommendedName>
</protein>
<comment type="similarity">
    <text evidence="1">Belongs to the TRAFAC class TrmE-Era-EngA-EngB-Septin-like GTPase superfamily. AIG1/Toc34/Toc159-like paraseptin GTPase family. IAN subfamily.</text>
</comment>
<keyword evidence="2" id="KW-0547">Nucleotide-binding</keyword>
<accession>A0A3L5TVV2</accession>
<comment type="caution">
    <text evidence="6">The sequence shown here is derived from an EMBL/GenBank/DDBJ whole genome shotgun (WGS) entry which is preliminary data.</text>
</comment>
<evidence type="ECO:0000313" key="7">
    <source>
        <dbReference type="Proteomes" id="UP000266721"/>
    </source>
</evidence>
<proteinExistence type="inferred from homology"/>
<feature type="non-terminal residue" evidence="6">
    <location>
        <position position="1"/>
    </location>
</feature>
<evidence type="ECO:0000259" key="5">
    <source>
        <dbReference type="PROSITE" id="PS51720"/>
    </source>
</evidence>
<dbReference type="InterPro" id="IPR006703">
    <property type="entry name" value="G_AIG1"/>
</dbReference>
<gene>
    <name evidence="6" type="ORF">AM593_08452</name>
</gene>
<keyword evidence="3" id="KW-0342">GTP-binding</keyword>
<evidence type="ECO:0000256" key="4">
    <source>
        <dbReference type="SAM" id="MobiDB-lite"/>
    </source>
</evidence>
<dbReference type="SUPFAM" id="SSF52540">
    <property type="entry name" value="P-loop containing nucleoside triphosphate hydrolases"/>
    <property type="match status" value="1"/>
</dbReference>
<evidence type="ECO:0000313" key="6">
    <source>
        <dbReference type="EMBL" id="OPL33634.1"/>
    </source>
</evidence>
<feature type="compositionally biased region" description="Basic and acidic residues" evidence="4">
    <location>
        <begin position="48"/>
        <end position="60"/>
    </location>
</feature>
<evidence type="ECO:0000256" key="3">
    <source>
        <dbReference type="ARBA" id="ARBA00023134"/>
    </source>
</evidence>
<dbReference type="Pfam" id="PF04548">
    <property type="entry name" value="AIG1"/>
    <property type="match status" value="1"/>
</dbReference>